<dbReference type="OrthoDB" id="9806939at2"/>
<comment type="caution">
    <text evidence="1">The sequence shown here is derived from an EMBL/GenBank/DDBJ whole genome shotgun (WGS) entry which is preliminary data.</text>
</comment>
<name>A0A327NKG4_9BACT</name>
<proteinExistence type="predicted"/>
<evidence type="ECO:0000313" key="2">
    <source>
        <dbReference type="Proteomes" id="UP000249016"/>
    </source>
</evidence>
<accession>A0A327NKG4</accession>
<sequence>MKRILIIGAVAALIALIAFRLINNKKDIDAAKTSSVQFQTTPVVDVQPVAYERLDQNLSLLGTVEAQNEGDIIAETRGKLQNFKLVLGTYVKKGQQVGYVQDPFRALLLKIMRRPLPMPNAKWSVMSDYCKGEP</sequence>
<evidence type="ECO:0008006" key="3">
    <source>
        <dbReference type="Google" id="ProtNLM"/>
    </source>
</evidence>
<dbReference type="RefSeq" id="WP_111344315.1">
    <property type="nucleotide sequence ID" value="NZ_QLII01000001.1"/>
</dbReference>
<reference evidence="1 2" key="1">
    <citation type="submission" date="2018-06" db="EMBL/GenBank/DDBJ databases">
        <title>Spirosoma sp. HMF3257 Genome sequencing and assembly.</title>
        <authorList>
            <person name="Kang H."/>
            <person name="Cha I."/>
            <person name="Kim H."/>
            <person name="Kang J."/>
            <person name="Joh K."/>
        </authorList>
    </citation>
    <scope>NUCLEOTIDE SEQUENCE [LARGE SCALE GENOMIC DNA]</scope>
    <source>
        <strain evidence="1 2">HMF3257</strain>
    </source>
</reference>
<dbReference type="AlphaFoldDB" id="A0A327NKG4"/>
<dbReference type="Proteomes" id="UP000249016">
    <property type="component" value="Unassembled WGS sequence"/>
</dbReference>
<gene>
    <name evidence="1" type="ORF">HMF3257_18615</name>
</gene>
<evidence type="ECO:0000313" key="1">
    <source>
        <dbReference type="EMBL" id="RAI75662.1"/>
    </source>
</evidence>
<organism evidence="1 2">
    <name type="scientific">Spirosoma telluris</name>
    <dbReference type="NCBI Taxonomy" id="2183553"/>
    <lineage>
        <taxon>Bacteria</taxon>
        <taxon>Pseudomonadati</taxon>
        <taxon>Bacteroidota</taxon>
        <taxon>Cytophagia</taxon>
        <taxon>Cytophagales</taxon>
        <taxon>Cytophagaceae</taxon>
        <taxon>Spirosoma</taxon>
    </lineage>
</organism>
<dbReference type="EMBL" id="QLII01000001">
    <property type="protein sequence ID" value="RAI75662.1"/>
    <property type="molecule type" value="Genomic_DNA"/>
</dbReference>
<keyword evidence="2" id="KW-1185">Reference proteome</keyword>
<protein>
    <recommendedName>
        <fullName evidence="3">Biotin/lipoyl-binding protein</fullName>
    </recommendedName>
</protein>